<comment type="caution">
    <text evidence="1">The sequence shown here is derived from an EMBL/GenBank/DDBJ whole genome shotgun (WGS) entry which is preliminary data.</text>
</comment>
<evidence type="ECO:0000313" key="2">
    <source>
        <dbReference type="Proteomes" id="UP000477739"/>
    </source>
</evidence>
<gene>
    <name evidence="1" type="ORF">GJV78_11265</name>
</gene>
<protein>
    <submittedName>
        <fullName evidence="1">Uncharacterized protein</fullName>
    </submittedName>
</protein>
<sequence>MNNPNEVLFKFGNYMPDWPQMVSQTTKNTVSIFGVESKLCMNNSIAFGTLNNMVNIGGVVVDGRAESSLSIVTNRVISFGVGGGAADVISGSARNLLLGLISDFGVAFAGRPGGTLNLDFVINNVTESSSSENAVVILDKTDSSVIMSLSVNVSTFPVIRSFSSNLTASINISNMNLTSPVSGHRPIISKGGNMTVTAISITDTTTITDLAYVENSTVLLPALMITLVTSVSKGSGGVVKVNQLIDY</sequence>
<dbReference type="AlphaFoldDB" id="A0A6L6IJ05"/>
<dbReference type="EMBL" id="WMJZ01000014">
    <property type="protein sequence ID" value="MTH46821.1"/>
    <property type="molecule type" value="Genomic_DNA"/>
</dbReference>
<accession>A0A6L6IJ05</accession>
<dbReference type="RefSeq" id="WP_155108444.1">
    <property type="nucleotide sequence ID" value="NZ_WMJZ01000014.1"/>
</dbReference>
<dbReference type="Proteomes" id="UP000477739">
    <property type="component" value="Unassembled WGS sequence"/>
</dbReference>
<evidence type="ECO:0000313" key="1">
    <source>
        <dbReference type="EMBL" id="MTH46821.1"/>
    </source>
</evidence>
<reference evidence="1 2" key="1">
    <citation type="submission" date="2019-11" db="EMBL/GenBank/DDBJ databases">
        <title>Escherichia alba sp. nov. isolated from the gut of plastic-eating superworms Zophobas atratus.</title>
        <authorList>
            <person name="Yang Y."/>
        </authorList>
    </citation>
    <scope>NUCLEOTIDE SEQUENCE [LARGE SCALE GENOMIC DNA]</scope>
    <source>
        <strain evidence="2">BIT-B35</strain>
    </source>
</reference>
<organism evidence="1 2">
    <name type="scientific">Intestinirhabdus alba</name>
    <dbReference type="NCBI Taxonomy" id="2899544"/>
    <lineage>
        <taxon>Bacteria</taxon>
        <taxon>Pseudomonadati</taxon>
        <taxon>Pseudomonadota</taxon>
        <taxon>Gammaproteobacteria</taxon>
        <taxon>Enterobacterales</taxon>
        <taxon>Enterobacteriaceae</taxon>
        <taxon>Intestinirhabdus</taxon>
    </lineage>
</organism>
<proteinExistence type="predicted"/>
<keyword evidence="2" id="KW-1185">Reference proteome</keyword>
<name>A0A6L6IJ05_9ENTR</name>